<reference evidence="2 3" key="1">
    <citation type="submission" date="2015-01" db="EMBL/GenBank/DDBJ databases">
        <title>Sequencing and annotation of Micromonospora carbonacea strain JXNU-1 genome.</title>
        <authorList>
            <person name="Long Z."/>
            <person name="Huang Y."/>
            <person name="Jiang Y."/>
        </authorList>
    </citation>
    <scope>NUCLEOTIDE SEQUENCE [LARGE SCALE GENOMIC DNA]</scope>
    <source>
        <strain evidence="2 3">JXNU-1</strain>
    </source>
</reference>
<dbReference type="OrthoDB" id="9802901at2"/>
<dbReference type="Pfam" id="PF14279">
    <property type="entry name" value="HNH_5"/>
    <property type="match status" value="1"/>
</dbReference>
<gene>
    <name evidence="2" type="ORF">TK50_17615</name>
</gene>
<dbReference type="InterPro" id="IPR029471">
    <property type="entry name" value="HNH_5"/>
</dbReference>
<dbReference type="AlphaFoldDB" id="A0A0D0WVU6"/>
<keyword evidence="2" id="KW-0255">Endonuclease</keyword>
<dbReference type="InterPro" id="IPR003615">
    <property type="entry name" value="HNH_nuc"/>
</dbReference>
<comment type="caution">
    <text evidence="2">The sequence shown here is derived from an EMBL/GenBank/DDBJ whole genome shotgun (WGS) entry which is preliminary data.</text>
</comment>
<keyword evidence="2" id="KW-0378">Hydrolase</keyword>
<dbReference type="PATRIC" id="fig|47853.6.peg.3683"/>
<dbReference type="InterPro" id="IPR052892">
    <property type="entry name" value="NA-targeting_endonuclease"/>
</dbReference>
<dbReference type="Proteomes" id="UP000032254">
    <property type="component" value="Unassembled WGS sequence"/>
</dbReference>
<feature type="domain" description="HNH nuclease" evidence="1">
    <location>
        <begin position="69"/>
        <end position="118"/>
    </location>
</feature>
<dbReference type="PANTHER" id="PTHR33877:SF2">
    <property type="entry name" value="OS07G0170200 PROTEIN"/>
    <property type="match status" value="1"/>
</dbReference>
<dbReference type="CDD" id="cd00085">
    <property type="entry name" value="HNHc"/>
    <property type="match status" value="1"/>
</dbReference>
<protein>
    <submittedName>
        <fullName evidence="2">HNH endonuclease</fullName>
    </submittedName>
</protein>
<keyword evidence="3" id="KW-1185">Reference proteome</keyword>
<name>A0A0D0WVU6_9ACTN</name>
<proteinExistence type="predicted"/>
<dbReference type="GO" id="GO:0004519">
    <property type="term" value="F:endonuclease activity"/>
    <property type="evidence" value="ECO:0007669"/>
    <property type="project" value="UniProtKB-KW"/>
</dbReference>
<organism evidence="2 3">
    <name type="scientific">Micromonospora haikouensis</name>
    <dbReference type="NCBI Taxonomy" id="686309"/>
    <lineage>
        <taxon>Bacteria</taxon>
        <taxon>Bacillati</taxon>
        <taxon>Actinomycetota</taxon>
        <taxon>Actinomycetes</taxon>
        <taxon>Micromonosporales</taxon>
        <taxon>Micromonosporaceae</taxon>
        <taxon>Micromonospora</taxon>
    </lineage>
</organism>
<dbReference type="Gene3D" id="1.10.30.50">
    <property type="match status" value="1"/>
</dbReference>
<evidence type="ECO:0000313" key="3">
    <source>
        <dbReference type="Proteomes" id="UP000032254"/>
    </source>
</evidence>
<dbReference type="GeneID" id="301305870"/>
<evidence type="ECO:0000313" key="2">
    <source>
        <dbReference type="EMBL" id="KIR62774.1"/>
    </source>
</evidence>
<evidence type="ECO:0000259" key="1">
    <source>
        <dbReference type="SMART" id="SM00507"/>
    </source>
</evidence>
<keyword evidence="2" id="KW-0540">Nuclease</keyword>
<dbReference type="EMBL" id="JXSX01000002">
    <property type="protein sequence ID" value="KIR62774.1"/>
    <property type="molecule type" value="Genomic_DNA"/>
</dbReference>
<dbReference type="PANTHER" id="PTHR33877">
    <property type="entry name" value="SLL1193 PROTEIN"/>
    <property type="match status" value="1"/>
</dbReference>
<dbReference type="SMART" id="SM00507">
    <property type="entry name" value="HNHc"/>
    <property type="match status" value="1"/>
</dbReference>
<dbReference type="RefSeq" id="WP_043965119.1">
    <property type="nucleotide sequence ID" value="NZ_CBDREH010000003.1"/>
</dbReference>
<sequence length="147" mass="16349">MDAVLVINADLGPLHRVTVQHAIRMLCRRVAEIHEAEPDRVIGIFPVPRVVRLVRYVVTRWRFSAGPAWSRAGVLRRDDRCCAYCGGPASTVDHVLPRSRGGRNTWRNTTAACYACNQRKGDRTPAEAGMPLRHEPAVPSWASLAGR</sequence>
<accession>A0A0D0WVU6</accession>